<feature type="non-terminal residue" evidence="2">
    <location>
        <position position="143"/>
    </location>
</feature>
<feature type="compositionally biased region" description="Basic and acidic residues" evidence="1">
    <location>
        <begin position="67"/>
        <end position="76"/>
    </location>
</feature>
<accession>A0A2K3KUF6</accession>
<gene>
    <name evidence="2" type="ORF">L195_g056985</name>
</gene>
<name>A0A2K3KUF6_TRIPR</name>
<reference evidence="2 3" key="2">
    <citation type="journal article" date="2017" name="Front. Plant Sci.">
        <title>Gene Classification and Mining of Molecular Markers Useful in Red Clover (Trifolium pratense) Breeding.</title>
        <authorList>
            <person name="Istvanek J."/>
            <person name="Dluhosova J."/>
            <person name="Dluhos P."/>
            <person name="Patkova L."/>
            <person name="Nedelnik J."/>
            <person name="Repkova J."/>
        </authorList>
    </citation>
    <scope>NUCLEOTIDE SEQUENCE [LARGE SCALE GENOMIC DNA]</scope>
    <source>
        <strain evidence="3">cv. Tatra</strain>
        <tissue evidence="2">Young leaves</tissue>
    </source>
</reference>
<dbReference type="Proteomes" id="UP000236291">
    <property type="component" value="Unassembled WGS sequence"/>
</dbReference>
<organism evidence="2 3">
    <name type="scientific">Trifolium pratense</name>
    <name type="common">Red clover</name>
    <dbReference type="NCBI Taxonomy" id="57577"/>
    <lineage>
        <taxon>Eukaryota</taxon>
        <taxon>Viridiplantae</taxon>
        <taxon>Streptophyta</taxon>
        <taxon>Embryophyta</taxon>
        <taxon>Tracheophyta</taxon>
        <taxon>Spermatophyta</taxon>
        <taxon>Magnoliopsida</taxon>
        <taxon>eudicotyledons</taxon>
        <taxon>Gunneridae</taxon>
        <taxon>Pentapetalae</taxon>
        <taxon>rosids</taxon>
        <taxon>fabids</taxon>
        <taxon>Fabales</taxon>
        <taxon>Fabaceae</taxon>
        <taxon>Papilionoideae</taxon>
        <taxon>50 kb inversion clade</taxon>
        <taxon>NPAAA clade</taxon>
        <taxon>Hologalegina</taxon>
        <taxon>IRL clade</taxon>
        <taxon>Trifolieae</taxon>
        <taxon>Trifolium</taxon>
    </lineage>
</organism>
<proteinExistence type="predicted"/>
<comment type="caution">
    <text evidence="2">The sequence shown here is derived from an EMBL/GenBank/DDBJ whole genome shotgun (WGS) entry which is preliminary data.</text>
</comment>
<evidence type="ECO:0000313" key="2">
    <source>
        <dbReference type="EMBL" id="PNX69921.1"/>
    </source>
</evidence>
<feature type="compositionally biased region" description="Polar residues" evidence="1">
    <location>
        <begin position="39"/>
        <end position="48"/>
    </location>
</feature>
<protein>
    <submittedName>
        <fullName evidence="2">Uncharacterized protein</fullName>
    </submittedName>
</protein>
<dbReference type="EMBL" id="ASHM01110522">
    <property type="protein sequence ID" value="PNX69921.1"/>
    <property type="molecule type" value="Genomic_DNA"/>
</dbReference>
<evidence type="ECO:0000313" key="3">
    <source>
        <dbReference type="Proteomes" id="UP000236291"/>
    </source>
</evidence>
<dbReference type="AlphaFoldDB" id="A0A2K3KUF6"/>
<evidence type="ECO:0000256" key="1">
    <source>
        <dbReference type="SAM" id="MobiDB-lite"/>
    </source>
</evidence>
<feature type="non-terminal residue" evidence="2">
    <location>
        <position position="1"/>
    </location>
</feature>
<feature type="region of interest" description="Disordered" evidence="1">
    <location>
        <begin position="35"/>
        <end position="86"/>
    </location>
</feature>
<sequence length="143" mass="16159">RQVARELFFDAEIEKTAKANRKAVRLARLAEQELVEASTGISSDTGSQFEEEGKMADDPPPPPPRRTMGDYCRRTDTGQISMGFQPANPVTFDIKNTVLTGLRDNQFDGSAIRDPWAHLERFYETCTMCRPDGYTDSQIKLRL</sequence>
<reference evidence="2 3" key="1">
    <citation type="journal article" date="2014" name="Am. J. Bot.">
        <title>Genome assembly and annotation for red clover (Trifolium pratense; Fabaceae).</title>
        <authorList>
            <person name="Istvanek J."/>
            <person name="Jaros M."/>
            <person name="Krenek A."/>
            <person name="Repkova J."/>
        </authorList>
    </citation>
    <scope>NUCLEOTIDE SEQUENCE [LARGE SCALE GENOMIC DNA]</scope>
    <source>
        <strain evidence="3">cv. Tatra</strain>
        <tissue evidence="2">Young leaves</tissue>
    </source>
</reference>